<dbReference type="AlphaFoldDB" id="A0AAD4QGV3"/>
<reference evidence="1" key="1">
    <citation type="submission" date="2022-01" db="EMBL/GenBank/DDBJ databases">
        <title>Comparative genomics reveals a dynamic genome evolution in the ectomycorrhizal milk-cap (Lactarius) mushrooms.</title>
        <authorList>
            <consortium name="DOE Joint Genome Institute"/>
            <person name="Lebreton A."/>
            <person name="Tang N."/>
            <person name="Kuo A."/>
            <person name="LaButti K."/>
            <person name="Drula E."/>
            <person name="Barry K."/>
            <person name="Clum A."/>
            <person name="Lipzen A."/>
            <person name="Mousain D."/>
            <person name="Ng V."/>
            <person name="Wang R."/>
            <person name="Wang X."/>
            <person name="Dai Y."/>
            <person name="Henrissat B."/>
            <person name="Grigoriev I.V."/>
            <person name="Guerin-Laguette A."/>
            <person name="Yu F."/>
            <person name="Martin F.M."/>
        </authorList>
    </citation>
    <scope>NUCLEOTIDE SEQUENCE</scope>
    <source>
        <strain evidence="1">QP</strain>
    </source>
</reference>
<keyword evidence="2" id="KW-1185">Reference proteome</keyword>
<evidence type="ECO:0000313" key="1">
    <source>
        <dbReference type="EMBL" id="KAH8998480.1"/>
    </source>
</evidence>
<organism evidence="1 2">
    <name type="scientific">Lactarius akahatsu</name>
    <dbReference type="NCBI Taxonomy" id="416441"/>
    <lineage>
        <taxon>Eukaryota</taxon>
        <taxon>Fungi</taxon>
        <taxon>Dikarya</taxon>
        <taxon>Basidiomycota</taxon>
        <taxon>Agaricomycotina</taxon>
        <taxon>Agaricomycetes</taxon>
        <taxon>Russulales</taxon>
        <taxon>Russulaceae</taxon>
        <taxon>Lactarius</taxon>
    </lineage>
</organism>
<protein>
    <submittedName>
        <fullName evidence="1">Uncharacterized protein</fullName>
    </submittedName>
</protein>
<gene>
    <name evidence="1" type="ORF">EDB92DRAFT_1941311</name>
</gene>
<dbReference type="Proteomes" id="UP001201163">
    <property type="component" value="Unassembled WGS sequence"/>
</dbReference>
<comment type="caution">
    <text evidence="1">The sequence shown here is derived from an EMBL/GenBank/DDBJ whole genome shotgun (WGS) entry which is preliminary data.</text>
</comment>
<accession>A0AAD4QGV3</accession>
<evidence type="ECO:0000313" key="2">
    <source>
        <dbReference type="Proteomes" id="UP001201163"/>
    </source>
</evidence>
<dbReference type="EMBL" id="JAKELL010000005">
    <property type="protein sequence ID" value="KAH8998480.1"/>
    <property type="molecule type" value="Genomic_DNA"/>
</dbReference>
<name>A0AAD4QGV3_9AGAM</name>
<proteinExistence type="predicted"/>
<sequence>MGLFVDFDVLYYVTKFPRKRIRTKPLTDLIDEWITPLDAEWEKFVKTAMRTTNHPLGEALLGGKELLLTLVANYDHLSGIAGIVDPGMKLTFALLDQSNLQFCAIAEKAADILRKEWVLNSRREWSHSPPIL</sequence>